<feature type="region of interest" description="Disordered" evidence="1">
    <location>
        <begin position="46"/>
        <end position="239"/>
    </location>
</feature>
<feature type="compositionally biased region" description="Low complexity" evidence="1">
    <location>
        <begin position="311"/>
        <end position="321"/>
    </location>
</feature>
<feature type="transmembrane region" description="Helical" evidence="2">
    <location>
        <begin position="283"/>
        <end position="302"/>
    </location>
</feature>
<evidence type="ECO:0000256" key="2">
    <source>
        <dbReference type="SAM" id="Phobius"/>
    </source>
</evidence>
<keyword evidence="2" id="KW-1133">Transmembrane helix</keyword>
<feature type="compositionally biased region" description="Low complexity" evidence="1">
    <location>
        <begin position="146"/>
        <end position="166"/>
    </location>
</feature>
<sequence>MVPWVPPADDPLFGPLNTLPASIRRPVWTSDAGIFDRTVAVQPLDSVLMPAATPPTTRETDSAPRDNQPADGQPAEQPAGERPAAGQPADDAPSTSASGSPETPGGGTAPKAPTSGTAPETPGGGGGGGVTPSRDTVPVGRKDGAAGKPAAGSPAPATTRLPAEAPEPSEPPVPPRASAPSAASSPSKSSALPTVPNPLKAPAPPGDSETSTETAAAPATPASPESPASVPSVGGDARDQRNQTVAFVPRAAAPGADDAGRGPASGTAPRGRRLSIGRLTRPIMIIGAVAVVLLAAIAVLAGRDRDDAKGPSATASTAPAANPSFINSARTDSDPVTAAEFFGSPRVTLNLHTYTRLAHKLDAGCPDLTGELTNTLSGDRCRQLVRAVYLSEPDTSGRRVLAATSVLVLNDASTAVNAARAVTEGRGGVPALPVPAESLPGATVTNPAGDNSWRTAPVSGHYLIVIQLAYTDGAEGAPTDLALTTARRDLALLASQPISQRVLAGHGPR</sequence>
<feature type="compositionally biased region" description="Low complexity" evidence="1">
    <location>
        <begin position="178"/>
        <end position="193"/>
    </location>
</feature>
<dbReference type="AlphaFoldDB" id="F8AV02"/>
<dbReference type="Proteomes" id="UP000001549">
    <property type="component" value="Chromosome"/>
</dbReference>
<feature type="compositionally biased region" description="Low complexity" evidence="1">
    <location>
        <begin position="251"/>
        <end position="264"/>
    </location>
</feature>
<feature type="compositionally biased region" description="Pro residues" evidence="1">
    <location>
        <begin position="195"/>
        <end position="205"/>
    </location>
</feature>
<name>F8AV02_9ACTN</name>
<feature type="region of interest" description="Disordered" evidence="1">
    <location>
        <begin position="251"/>
        <end position="273"/>
    </location>
</feature>
<keyword evidence="4" id="KW-1185">Reference proteome</keyword>
<proteinExistence type="predicted"/>
<gene>
    <name evidence="3" type="ordered locus">FsymDg_3930</name>
</gene>
<evidence type="ECO:0000313" key="3">
    <source>
        <dbReference type="EMBL" id="AEH11205.1"/>
    </source>
</evidence>
<dbReference type="HOGENOM" id="CLU_535012_0_0_11"/>
<dbReference type="eggNOG" id="COG3170">
    <property type="taxonomic scope" value="Bacteria"/>
</dbReference>
<accession>F8AV02</accession>
<dbReference type="STRING" id="656024.FsymDg_3930"/>
<evidence type="ECO:0000256" key="1">
    <source>
        <dbReference type="SAM" id="MobiDB-lite"/>
    </source>
</evidence>
<protein>
    <submittedName>
        <fullName evidence="3">Uncharacterized protein</fullName>
    </submittedName>
</protein>
<feature type="compositionally biased region" description="Pro residues" evidence="1">
    <location>
        <begin position="168"/>
        <end position="177"/>
    </location>
</feature>
<feature type="region of interest" description="Disordered" evidence="1">
    <location>
        <begin position="306"/>
        <end position="329"/>
    </location>
</feature>
<keyword evidence="2" id="KW-0472">Membrane</keyword>
<keyword evidence="2" id="KW-0812">Transmembrane</keyword>
<dbReference type="RefSeq" id="WP_013875083.1">
    <property type="nucleotide sequence ID" value="NC_015656.1"/>
</dbReference>
<reference evidence="3 4" key="1">
    <citation type="submission" date="2011-05" db="EMBL/GenBank/DDBJ databases">
        <title>Complete sequence of chromosome of Frankia symbiont of Datisca glomerata.</title>
        <authorList>
            <consortium name="US DOE Joint Genome Institute"/>
            <person name="Lucas S."/>
            <person name="Han J."/>
            <person name="Lapidus A."/>
            <person name="Cheng J.-F."/>
            <person name="Goodwin L."/>
            <person name="Pitluck S."/>
            <person name="Peters L."/>
            <person name="Mikhailova N."/>
            <person name="Chertkov O."/>
            <person name="Teshima H."/>
            <person name="Han C."/>
            <person name="Tapia R."/>
            <person name="Land M."/>
            <person name="Hauser L."/>
            <person name="Kyrpides N."/>
            <person name="Ivanova N."/>
            <person name="Pagani I."/>
            <person name="Berry A."/>
            <person name="Pawlowski K."/>
            <person name="Persson T."/>
            <person name="Vanden Heuvel B."/>
            <person name="Benson D."/>
            <person name="Woyke T."/>
        </authorList>
    </citation>
    <scope>NUCLEOTIDE SEQUENCE [LARGE SCALE GENOMIC DNA]</scope>
    <source>
        <strain evidence="4">4085684</strain>
    </source>
</reference>
<dbReference type="KEGG" id="fsy:FsymDg_3930"/>
<organism evidence="3 4">
    <name type="scientific">Candidatus Protofrankia datiscae</name>
    <dbReference type="NCBI Taxonomy" id="2716812"/>
    <lineage>
        <taxon>Bacteria</taxon>
        <taxon>Bacillati</taxon>
        <taxon>Actinomycetota</taxon>
        <taxon>Actinomycetes</taxon>
        <taxon>Frankiales</taxon>
        <taxon>Frankiaceae</taxon>
        <taxon>Protofrankia</taxon>
    </lineage>
</organism>
<feature type="compositionally biased region" description="Low complexity" evidence="1">
    <location>
        <begin position="208"/>
        <end position="233"/>
    </location>
</feature>
<dbReference type="EMBL" id="CP002801">
    <property type="protein sequence ID" value="AEH11205.1"/>
    <property type="molecule type" value="Genomic_DNA"/>
</dbReference>
<evidence type="ECO:0000313" key="4">
    <source>
        <dbReference type="Proteomes" id="UP000001549"/>
    </source>
</evidence>